<accession>A0A8K0GMH8</accession>
<name>A0A8K0GMH8_IGNLU</name>
<protein>
    <submittedName>
        <fullName evidence="2">Uncharacterized protein</fullName>
    </submittedName>
</protein>
<evidence type="ECO:0000313" key="3">
    <source>
        <dbReference type="Proteomes" id="UP000801492"/>
    </source>
</evidence>
<organism evidence="2 3">
    <name type="scientific">Ignelater luminosus</name>
    <name type="common">Cucubano</name>
    <name type="synonym">Pyrophorus luminosus</name>
    <dbReference type="NCBI Taxonomy" id="2038154"/>
    <lineage>
        <taxon>Eukaryota</taxon>
        <taxon>Metazoa</taxon>
        <taxon>Ecdysozoa</taxon>
        <taxon>Arthropoda</taxon>
        <taxon>Hexapoda</taxon>
        <taxon>Insecta</taxon>
        <taxon>Pterygota</taxon>
        <taxon>Neoptera</taxon>
        <taxon>Endopterygota</taxon>
        <taxon>Coleoptera</taxon>
        <taxon>Polyphaga</taxon>
        <taxon>Elateriformia</taxon>
        <taxon>Elateroidea</taxon>
        <taxon>Elateridae</taxon>
        <taxon>Agrypninae</taxon>
        <taxon>Pyrophorini</taxon>
        <taxon>Ignelater</taxon>
    </lineage>
</organism>
<reference evidence="2" key="1">
    <citation type="submission" date="2019-08" db="EMBL/GenBank/DDBJ databases">
        <title>The genome of the North American firefly Photinus pyralis.</title>
        <authorList>
            <consortium name="Photinus pyralis genome working group"/>
            <person name="Fallon T.R."/>
            <person name="Sander Lower S.E."/>
            <person name="Weng J.-K."/>
        </authorList>
    </citation>
    <scope>NUCLEOTIDE SEQUENCE</scope>
    <source>
        <strain evidence="2">TRF0915ILg1</strain>
        <tissue evidence="2">Whole body</tissue>
    </source>
</reference>
<dbReference type="EMBL" id="VTPC01000493">
    <property type="protein sequence ID" value="KAF2905594.1"/>
    <property type="molecule type" value="Genomic_DNA"/>
</dbReference>
<comment type="caution">
    <text evidence="2">The sequence shown here is derived from an EMBL/GenBank/DDBJ whole genome shotgun (WGS) entry which is preliminary data.</text>
</comment>
<feature type="transmembrane region" description="Helical" evidence="1">
    <location>
        <begin position="214"/>
        <end position="234"/>
    </location>
</feature>
<keyword evidence="3" id="KW-1185">Reference proteome</keyword>
<keyword evidence="1" id="KW-1133">Transmembrane helix</keyword>
<keyword evidence="1" id="KW-0472">Membrane</keyword>
<dbReference type="Proteomes" id="UP000801492">
    <property type="component" value="Unassembled WGS sequence"/>
</dbReference>
<dbReference type="OrthoDB" id="4327074at2759"/>
<evidence type="ECO:0000256" key="1">
    <source>
        <dbReference type="SAM" id="Phobius"/>
    </source>
</evidence>
<gene>
    <name evidence="2" type="ORF">ILUMI_00571</name>
</gene>
<sequence length="244" mass="27790">MQRKYERVTDRTFLSDRMKNATVDVLCGKCFIRESALQHDVRKPTLALYVKKARETGIDTYEFAEKNTVNISKSWKEKKMAGKDWFMAFMTRQSDLSNKLETVLKRHQFTASGIQNLDVQKTQKIIATKGHQVDQVTSREKEELITQVGIIGANGTALPSVWVLPRMKYDPHRMLHGASLECDAQSGVDIEKSHIPNGLRENKLIKDSITYLDYLIDCGMSAMGILVILSINFVSDKDNTYKKP</sequence>
<proteinExistence type="predicted"/>
<evidence type="ECO:0000313" key="2">
    <source>
        <dbReference type="EMBL" id="KAF2905594.1"/>
    </source>
</evidence>
<keyword evidence="1" id="KW-0812">Transmembrane</keyword>
<dbReference type="AlphaFoldDB" id="A0A8K0GMH8"/>